<gene>
    <name evidence="2" type="ORF">LADA_0H01398G</name>
</gene>
<dbReference type="EMBL" id="LT598461">
    <property type="protein sequence ID" value="SCU96527.1"/>
    <property type="molecule type" value="Genomic_DNA"/>
</dbReference>
<dbReference type="OrthoDB" id="5340910at2759"/>
<keyword evidence="3" id="KW-1185">Reference proteome</keyword>
<dbReference type="SUPFAM" id="SSF50044">
    <property type="entry name" value="SH3-domain"/>
    <property type="match status" value="1"/>
</dbReference>
<dbReference type="Proteomes" id="UP000190274">
    <property type="component" value="Chromosome H"/>
</dbReference>
<name>A0A1G4JZ81_9SACH</name>
<keyword evidence="1" id="KW-0812">Transmembrane</keyword>
<feature type="transmembrane region" description="Helical" evidence="1">
    <location>
        <begin position="102"/>
        <end position="125"/>
    </location>
</feature>
<evidence type="ECO:0000313" key="3">
    <source>
        <dbReference type="Proteomes" id="UP000190274"/>
    </source>
</evidence>
<organism evidence="2 3">
    <name type="scientific">Lachancea dasiensis</name>
    <dbReference type="NCBI Taxonomy" id="1072105"/>
    <lineage>
        <taxon>Eukaryota</taxon>
        <taxon>Fungi</taxon>
        <taxon>Dikarya</taxon>
        <taxon>Ascomycota</taxon>
        <taxon>Saccharomycotina</taxon>
        <taxon>Saccharomycetes</taxon>
        <taxon>Saccharomycetales</taxon>
        <taxon>Saccharomycetaceae</taxon>
        <taxon>Lachancea</taxon>
    </lineage>
</organism>
<dbReference type="InterPro" id="IPR036028">
    <property type="entry name" value="SH3-like_dom_sf"/>
</dbReference>
<dbReference type="Gene3D" id="2.30.30.40">
    <property type="entry name" value="SH3 Domains"/>
    <property type="match status" value="1"/>
</dbReference>
<sequence length="574" mass="62922">MSPTPSPPSHATVLESVFVDLLFSPRGTEPFSTATIGTSTHSLLYRVQSTSSNGRSTATYLQLMSTSSSDARAEATPPSESSSATIVLNNVSRDQDGSSATIALAIGLPLGVFCLGFCLVVFYLWCRRQNAMLYPQTPFQARSGAPFPPRRLRSKVWTRLFHPDSSQCYYSEKYGSRSVPSHQDSGATISYKITSIDPESEPVSKHIQTPDKLAFPVSKSFSSNQINALLYSKPPGIQSIGSALPTANAPSDSSIRTTQNAISPEPGAWNYESPLSRWFLTKSTYLQDQVKQPLKSSTVMLKQLNILSRVSRNRVQSFLPDESSPILSNAISPVDRDSYVAEKGDPLVVRSTSPKALSTFKSSSANIRDTRLMNSKDISNFNPYSHSTTSVAAIKPQTIAPSKIDAVTLRKPMPKFLKDDGKLLGPPASTNKKHQGHDQKLEKHLNTVKSVKPLPLTPNIKQTTADEFSRPHSLQLVGRRVPALSPPTSETLQICEVVRAYEPNLTDEISIKNHEYVRLLARHTDGWCLVEKCQPSGSPLDASNDPKHCKIDGEFYLNDYRGIVPGVCLKDVEG</sequence>
<accession>A0A1G4JZ81</accession>
<proteinExistence type="predicted"/>
<protein>
    <submittedName>
        <fullName evidence="2">LADA_0H01398g1_1</fullName>
    </submittedName>
</protein>
<dbReference type="AlphaFoldDB" id="A0A1G4JZ81"/>
<keyword evidence="1" id="KW-1133">Transmembrane helix</keyword>
<reference evidence="2 3" key="1">
    <citation type="submission" date="2016-03" db="EMBL/GenBank/DDBJ databases">
        <authorList>
            <person name="Devillers H."/>
        </authorList>
    </citation>
    <scope>NUCLEOTIDE SEQUENCE [LARGE SCALE GENOMIC DNA]</scope>
    <source>
        <strain evidence="2">CBS 10888</strain>
    </source>
</reference>
<evidence type="ECO:0000313" key="2">
    <source>
        <dbReference type="EMBL" id="SCU96527.1"/>
    </source>
</evidence>
<evidence type="ECO:0000256" key="1">
    <source>
        <dbReference type="SAM" id="Phobius"/>
    </source>
</evidence>
<keyword evidence="1" id="KW-0472">Membrane</keyword>